<organism evidence="2 3">
    <name type="scientific">Neiella marina</name>
    <dbReference type="NCBI Taxonomy" id="508461"/>
    <lineage>
        <taxon>Bacteria</taxon>
        <taxon>Pseudomonadati</taxon>
        <taxon>Pseudomonadota</taxon>
        <taxon>Gammaproteobacteria</taxon>
        <taxon>Alteromonadales</taxon>
        <taxon>Echinimonadaceae</taxon>
        <taxon>Neiella</taxon>
    </lineage>
</organism>
<feature type="chain" id="PRO_5035153319" evidence="1">
    <location>
        <begin position="26"/>
        <end position="222"/>
    </location>
</feature>
<dbReference type="OrthoDB" id="6192874at2"/>
<dbReference type="AlphaFoldDB" id="A0A8J2XMJ6"/>
<dbReference type="Proteomes" id="UP000619743">
    <property type="component" value="Unassembled WGS sequence"/>
</dbReference>
<keyword evidence="2" id="KW-0449">Lipoprotein</keyword>
<dbReference type="EMBL" id="BMDX01000001">
    <property type="protein sequence ID" value="GGA64913.1"/>
    <property type="molecule type" value="Genomic_DNA"/>
</dbReference>
<accession>A0A8J2XMJ6</accession>
<dbReference type="RefSeq" id="WP_087504287.1">
    <property type="nucleotide sequence ID" value="NZ_BMDX01000001.1"/>
</dbReference>
<protein>
    <submittedName>
        <fullName evidence="2">Lipoprotein</fullName>
    </submittedName>
</protein>
<keyword evidence="3" id="KW-1185">Reference proteome</keyword>
<sequence length="222" mass="23674">MLGKCKAILSAIIAAGLLAGCGSTAEDEVKRSGFLSQYDSMVEIPTGDDDLFKMRWVSDEFASGKYSKLMIDPVVFFPAPMTSDKVSDEVLADILKYTNDSITKSAASTGKLVTKAEPGTVRLRLAITGASIDDQGLSAIQYLPIAFIASAATGNLDNLAAKLTVEGEVIDAVTGELLSTAFLVGIGKEVEDDEAVLNFDMVQPVIDKWNQEMVAGIKRDLK</sequence>
<dbReference type="Pfam" id="PF11769">
    <property type="entry name" value="DUF3313"/>
    <property type="match status" value="1"/>
</dbReference>
<reference evidence="3" key="1">
    <citation type="journal article" date="2019" name="Int. J. Syst. Evol. Microbiol.">
        <title>The Global Catalogue of Microorganisms (GCM) 10K type strain sequencing project: providing services to taxonomists for standard genome sequencing and annotation.</title>
        <authorList>
            <consortium name="The Broad Institute Genomics Platform"/>
            <consortium name="The Broad Institute Genome Sequencing Center for Infectious Disease"/>
            <person name="Wu L."/>
            <person name="Ma J."/>
        </authorList>
    </citation>
    <scope>NUCLEOTIDE SEQUENCE [LARGE SCALE GENOMIC DNA]</scope>
    <source>
        <strain evidence="3">CGMCC 1.10130</strain>
    </source>
</reference>
<evidence type="ECO:0000313" key="2">
    <source>
        <dbReference type="EMBL" id="GGA64913.1"/>
    </source>
</evidence>
<proteinExistence type="predicted"/>
<gene>
    <name evidence="2" type="ORF">GCM10011369_02890</name>
</gene>
<keyword evidence="1" id="KW-0732">Signal</keyword>
<feature type="signal peptide" evidence="1">
    <location>
        <begin position="1"/>
        <end position="25"/>
    </location>
</feature>
<evidence type="ECO:0000313" key="3">
    <source>
        <dbReference type="Proteomes" id="UP000619743"/>
    </source>
</evidence>
<evidence type="ECO:0000256" key="1">
    <source>
        <dbReference type="SAM" id="SignalP"/>
    </source>
</evidence>
<comment type="caution">
    <text evidence="2">The sequence shown here is derived from an EMBL/GenBank/DDBJ whole genome shotgun (WGS) entry which is preliminary data.</text>
</comment>
<dbReference type="PROSITE" id="PS51257">
    <property type="entry name" value="PROKAR_LIPOPROTEIN"/>
    <property type="match status" value="1"/>
</dbReference>
<name>A0A8J2XMJ6_9GAMM</name>
<dbReference type="InterPro" id="IPR021747">
    <property type="entry name" value="DUF3313"/>
</dbReference>